<comment type="similarity">
    <text evidence="1">Belongs to the RutC family.</text>
</comment>
<sequence>MMKANSKASNSNASTKLIKRIITSPQVYRPVGPYSQAVLADRTLYVSGVLGLDQSSNMICGVEGQARCALNNLKLILEAGDSSLRAVVKTTILLACIEDLQVVNPIYAEFFPQEHPARAAYQVARLPLNACIEIEAVALSGEVEISDGTSCPCARQPYC</sequence>
<dbReference type="EMBL" id="CAJQZP010000212">
    <property type="protein sequence ID" value="CAG4947770.1"/>
    <property type="molecule type" value="Genomic_DNA"/>
</dbReference>
<organism evidence="2 3">
    <name type="scientific">Parnassius apollo</name>
    <name type="common">Apollo butterfly</name>
    <name type="synonym">Papilio apollo</name>
    <dbReference type="NCBI Taxonomy" id="110799"/>
    <lineage>
        <taxon>Eukaryota</taxon>
        <taxon>Metazoa</taxon>
        <taxon>Ecdysozoa</taxon>
        <taxon>Arthropoda</taxon>
        <taxon>Hexapoda</taxon>
        <taxon>Insecta</taxon>
        <taxon>Pterygota</taxon>
        <taxon>Neoptera</taxon>
        <taxon>Endopterygota</taxon>
        <taxon>Lepidoptera</taxon>
        <taxon>Glossata</taxon>
        <taxon>Ditrysia</taxon>
        <taxon>Papilionoidea</taxon>
        <taxon>Papilionidae</taxon>
        <taxon>Parnassiinae</taxon>
        <taxon>Parnassini</taxon>
        <taxon>Parnassius</taxon>
        <taxon>Parnassius</taxon>
    </lineage>
</organism>
<dbReference type="PANTHER" id="PTHR11803:SF39">
    <property type="entry name" value="2-IMINOBUTANOATE_2-IMINOPROPANOATE DEAMINASE"/>
    <property type="match status" value="1"/>
</dbReference>
<dbReference type="PROSITE" id="PS01094">
    <property type="entry name" value="UPF0076"/>
    <property type="match status" value="1"/>
</dbReference>
<dbReference type="OrthoDB" id="309640at2759"/>
<dbReference type="CDD" id="cd00448">
    <property type="entry name" value="YjgF_YER057c_UK114_family"/>
    <property type="match status" value="1"/>
</dbReference>
<dbReference type="InterPro" id="IPR006056">
    <property type="entry name" value="RidA"/>
</dbReference>
<dbReference type="Proteomes" id="UP000691718">
    <property type="component" value="Unassembled WGS sequence"/>
</dbReference>
<dbReference type="AlphaFoldDB" id="A0A8S3WAH3"/>
<dbReference type="FunFam" id="3.30.1330.40:FF:000001">
    <property type="entry name" value="L-PSP family endoribonuclease"/>
    <property type="match status" value="1"/>
</dbReference>
<accession>A0A8S3WAH3</accession>
<dbReference type="Pfam" id="PF01042">
    <property type="entry name" value="Ribonuc_L-PSP"/>
    <property type="match status" value="1"/>
</dbReference>
<proteinExistence type="inferred from homology"/>
<dbReference type="GO" id="GO:0005739">
    <property type="term" value="C:mitochondrion"/>
    <property type="evidence" value="ECO:0007669"/>
    <property type="project" value="TreeGrafter"/>
</dbReference>
<dbReference type="GO" id="GO:0005829">
    <property type="term" value="C:cytosol"/>
    <property type="evidence" value="ECO:0007669"/>
    <property type="project" value="TreeGrafter"/>
</dbReference>
<protein>
    <submittedName>
        <fullName evidence="2">(apollo) hypothetical protein</fullName>
    </submittedName>
</protein>
<gene>
    <name evidence="2" type="ORF">PAPOLLO_LOCUS3702</name>
</gene>
<dbReference type="GO" id="GO:0019239">
    <property type="term" value="F:deaminase activity"/>
    <property type="evidence" value="ECO:0007669"/>
    <property type="project" value="TreeGrafter"/>
</dbReference>
<evidence type="ECO:0000313" key="3">
    <source>
        <dbReference type="Proteomes" id="UP000691718"/>
    </source>
</evidence>
<dbReference type="PANTHER" id="PTHR11803">
    <property type="entry name" value="2-IMINOBUTANOATE/2-IMINOPROPANOATE DEAMINASE RIDA"/>
    <property type="match status" value="1"/>
</dbReference>
<name>A0A8S3WAH3_PARAO</name>
<dbReference type="InterPro" id="IPR019897">
    <property type="entry name" value="RidA_CS"/>
</dbReference>
<evidence type="ECO:0000313" key="2">
    <source>
        <dbReference type="EMBL" id="CAG4947770.1"/>
    </source>
</evidence>
<comment type="caution">
    <text evidence="2">The sequence shown here is derived from an EMBL/GenBank/DDBJ whole genome shotgun (WGS) entry which is preliminary data.</text>
</comment>
<evidence type="ECO:0000256" key="1">
    <source>
        <dbReference type="ARBA" id="ARBA00010552"/>
    </source>
</evidence>
<dbReference type="NCBIfam" id="TIGR00004">
    <property type="entry name" value="Rid family detoxifying hydrolase"/>
    <property type="match status" value="1"/>
</dbReference>
<keyword evidence="3" id="KW-1185">Reference proteome</keyword>
<reference evidence="2" key="1">
    <citation type="submission" date="2021-04" db="EMBL/GenBank/DDBJ databases">
        <authorList>
            <person name="Tunstrom K."/>
        </authorList>
    </citation>
    <scope>NUCLEOTIDE SEQUENCE</scope>
</reference>
<dbReference type="InterPro" id="IPR006175">
    <property type="entry name" value="YjgF/YER057c/UK114"/>
</dbReference>